<evidence type="ECO:0000256" key="4">
    <source>
        <dbReference type="ARBA" id="ARBA00022801"/>
    </source>
</evidence>
<evidence type="ECO:0000256" key="3">
    <source>
        <dbReference type="ARBA" id="ARBA00022670"/>
    </source>
</evidence>
<comment type="similarity">
    <text evidence="1">Belongs to the peptidase M17 family.</text>
</comment>
<dbReference type="EMBL" id="CP024969">
    <property type="protein sequence ID" value="ATZ21279.1"/>
    <property type="molecule type" value="Genomic_DNA"/>
</dbReference>
<protein>
    <recommendedName>
        <fullName evidence="7">Probable cytosol aminopeptidase</fullName>
    </recommendedName>
    <alternativeName>
        <fullName evidence="8">Leucine aminopeptidase</fullName>
    </alternativeName>
    <alternativeName>
        <fullName evidence="5">Leucyl aminopeptidase</fullName>
    </alternativeName>
</protein>
<dbReference type="PRINTS" id="PR00481">
    <property type="entry name" value="LAMNOPPTDASE"/>
</dbReference>
<dbReference type="Gene3D" id="3.40.630.10">
    <property type="entry name" value="Zn peptidases"/>
    <property type="match status" value="1"/>
</dbReference>
<evidence type="ECO:0000256" key="7">
    <source>
        <dbReference type="ARBA" id="ARBA00050021"/>
    </source>
</evidence>
<keyword evidence="3" id="KW-0645">Protease</keyword>
<keyword evidence="11" id="KW-1185">Reference proteome</keyword>
<organism evidence="10 11">
    <name type="scientific">Mesoplasma tabanidae</name>
    <dbReference type="NCBI Taxonomy" id="219745"/>
    <lineage>
        <taxon>Bacteria</taxon>
        <taxon>Bacillati</taxon>
        <taxon>Mycoplasmatota</taxon>
        <taxon>Mollicutes</taxon>
        <taxon>Entomoplasmatales</taxon>
        <taxon>Entomoplasmataceae</taxon>
        <taxon>Mesoplasma</taxon>
    </lineage>
</organism>
<feature type="domain" description="Cytosol aminopeptidase" evidence="9">
    <location>
        <begin position="304"/>
        <end position="311"/>
    </location>
</feature>
<dbReference type="OrthoDB" id="9809354at2"/>
<gene>
    <name evidence="10" type="primary">pepA</name>
    <name evidence="10" type="ORF">MTABA_v1c00730</name>
</gene>
<dbReference type="CDD" id="cd00433">
    <property type="entry name" value="Peptidase_M17"/>
    <property type="match status" value="1"/>
</dbReference>
<evidence type="ECO:0000313" key="10">
    <source>
        <dbReference type="EMBL" id="ATZ21279.1"/>
    </source>
</evidence>
<evidence type="ECO:0000256" key="6">
    <source>
        <dbReference type="ARBA" id="ARBA00049972"/>
    </source>
</evidence>
<dbReference type="PANTHER" id="PTHR11963:SF23">
    <property type="entry name" value="CYTOSOL AMINOPEPTIDASE"/>
    <property type="match status" value="1"/>
</dbReference>
<keyword evidence="4" id="KW-0378">Hydrolase</keyword>
<evidence type="ECO:0000313" key="11">
    <source>
        <dbReference type="Proteomes" id="UP000232223"/>
    </source>
</evidence>
<dbReference type="GO" id="GO:0006508">
    <property type="term" value="P:proteolysis"/>
    <property type="evidence" value="ECO:0007669"/>
    <property type="project" value="UniProtKB-KW"/>
</dbReference>
<dbReference type="PANTHER" id="PTHR11963">
    <property type="entry name" value="LEUCINE AMINOPEPTIDASE-RELATED"/>
    <property type="match status" value="1"/>
</dbReference>
<keyword evidence="2 10" id="KW-0031">Aminopeptidase</keyword>
<dbReference type="KEGG" id="mtab:MTABA_v1c00730"/>
<dbReference type="RefSeq" id="WP_100679246.1">
    <property type="nucleotide sequence ID" value="NZ_CP024969.1"/>
</dbReference>
<evidence type="ECO:0000259" key="9">
    <source>
        <dbReference type="PROSITE" id="PS00631"/>
    </source>
</evidence>
<evidence type="ECO:0000256" key="5">
    <source>
        <dbReference type="ARBA" id="ARBA00033172"/>
    </source>
</evidence>
<dbReference type="GO" id="GO:0030145">
    <property type="term" value="F:manganese ion binding"/>
    <property type="evidence" value="ECO:0007669"/>
    <property type="project" value="InterPro"/>
</dbReference>
<dbReference type="GO" id="GO:0070006">
    <property type="term" value="F:metalloaminopeptidase activity"/>
    <property type="evidence" value="ECO:0007669"/>
    <property type="project" value="InterPro"/>
</dbReference>
<comment type="function">
    <text evidence="6">Presumably involved in the processing and regular turnover of intracellular proteins. Catalyzes the removal of unsubstituted N-terminal amino acids from various peptides.</text>
</comment>
<dbReference type="Proteomes" id="UP000232223">
    <property type="component" value="Chromosome"/>
</dbReference>
<evidence type="ECO:0000256" key="2">
    <source>
        <dbReference type="ARBA" id="ARBA00022438"/>
    </source>
</evidence>
<dbReference type="PROSITE" id="PS00631">
    <property type="entry name" value="CYTOSOL_AP"/>
    <property type="match status" value="1"/>
</dbReference>
<reference evidence="10 11" key="1">
    <citation type="submission" date="2017-11" db="EMBL/GenBank/DDBJ databases">
        <title>Genome sequence of Mesoplasma tabanidae BARC 857 (ATCC 49584).</title>
        <authorList>
            <person name="Lo W.-S."/>
            <person name="Kuo C.-H."/>
        </authorList>
    </citation>
    <scope>NUCLEOTIDE SEQUENCE [LARGE SCALE GENOMIC DNA]</scope>
    <source>
        <strain evidence="10 11">BARC 857</strain>
    </source>
</reference>
<evidence type="ECO:0000256" key="1">
    <source>
        <dbReference type="ARBA" id="ARBA00009528"/>
    </source>
</evidence>
<name>A0A2K8P3F6_9MOLU</name>
<dbReference type="Pfam" id="PF00883">
    <property type="entry name" value="Peptidase_M17"/>
    <property type="match status" value="1"/>
</dbReference>
<evidence type="ECO:0000256" key="8">
    <source>
        <dbReference type="ARBA" id="ARBA00050061"/>
    </source>
</evidence>
<dbReference type="SUPFAM" id="SSF53187">
    <property type="entry name" value="Zn-dependent exopeptidases"/>
    <property type="match status" value="1"/>
</dbReference>
<sequence length="450" mass="50050">MITINNKNLEYKIVGVSNNEINKNICTKPGSVTFISETKTYYLVIKKDLMSSLRQLKLGLSSFVKNIKGDTNIDFQSIVELLEGVKKEIVFNVICDVVLFETHNFISYKKDLKHKDYKINIECSNNMSALLKENILKNKYVNYARDLQDFPPNIGTSDFYGNKLLNDASKIEGLEVSILKNKKLRELDMNLVLAVNQGSNHEANVVVMEYNNNPNDKKIALVGKGICFDTGGYDLKPSAFIEGMKFDMTGAAIVMSIAMALAEAKAKINFVAVGLFTDNKIGQKAVLPESIIKSMNGLTVEINNTDAEGRLVLADGITYAIREKQADVVYDIATLTGATAMALGESASGVFTEFDEMWKQLHKAAAYTTERFWRLPIFDEHKEQVQNDSILADLTNSCNKGPGGSTAAAFLTFFAENKKFLHIDCSRVVRVGLKGQGYIVKTMFELLKNN</sequence>
<accession>A0A2K8P3F6</accession>
<proteinExistence type="inferred from homology"/>
<dbReference type="GO" id="GO:0005737">
    <property type="term" value="C:cytoplasm"/>
    <property type="evidence" value="ECO:0007669"/>
    <property type="project" value="InterPro"/>
</dbReference>
<dbReference type="InterPro" id="IPR011356">
    <property type="entry name" value="Leucine_aapep/pepB"/>
</dbReference>
<dbReference type="InterPro" id="IPR000819">
    <property type="entry name" value="Peptidase_M17_C"/>
</dbReference>
<dbReference type="AlphaFoldDB" id="A0A2K8P3F6"/>